<dbReference type="Gene3D" id="3.80.10.10">
    <property type="entry name" value="Ribonuclease Inhibitor"/>
    <property type="match status" value="1"/>
</dbReference>
<keyword evidence="3" id="KW-1185">Reference proteome</keyword>
<accession>A0A139AVT1</accession>
<feature type="region of interest" description="Disordered" evidence="1">
    <location>
        <begin position="399"/>
        <end position="425"/>
    </location>
</feature>
<gene>
    <name evidence="2" type="ORF">M427DRAFT_346398</name>
</gene>
<dbReference type="InterPro" id="IPR032675">
    <property type="entry name" value="LRR_dom_sf"/>
</dbReference>
<dbReference type="Proteomes" id="UP000070544">
    <property type="component" value="Unassembled WGS sequence"/>
</dbReference>
<evidence type="ECO:0000256" key="1">
    <source>
        <dbReference type="SAM" id="MobiDB-lite"/>
    </source>
</evidence>
<evidence type="ECO:0000313" key="2">
    <source>
        <dbReference type="EMBL" id="KXS20842.1"/>
    </source>
</evidence>
<organism evidence="2 3">
    <name type="scientific">Gonapodya prolifera (strain JEL478)</name>
    <name type="common">Monoblepharis prolifera</name>
    <dbReference type="NCBI Taxonomy" id="1344416"/>
    <lineage>
        <taxon>Eukaryota</taxon>
        <taxon>Fungi</taxon>
        <taxon>Fungi incertae sedis</taxon>
        <taxon>Chytridiomycota</taxon>
        <taxon>Chytridiomycota incertae sedis</taxon>
        <taxon>Monoblepharidomycetes</taxon>
        <taxon>Monoblepharidales</taxon>
        <taxon>Gonapodyaceae</taxon>
        <taxon>Gonapodya</taxon>
    </lineage>
</organism>
<proteinExistence type="predicted"/>
<sequence>MHAQSPRRALCHLPPETLSLIASFASTRCALRLALTCRATRCVLHAPGAWNRLDFADMRERLDDAAVEQFVDFAAHWAAGSGTPNTTDTHTHARTRDDARALVTLRITHLVMDGTCVSEWTAFWALSLPALQHLAMRDCAFVDTATVARVLRKRTWRRFPHPSSTWDTNSTPHPCPPSRTPLRVLLLPSLMNDGTSRPLLTIVSFHKDARAVFPSLVSISPALCIRCGSAETAMDYSGGRGWPQGARAAQDAATTCAWCMWNLVCHSCGVYKGGAGGGQSTPAESGQKTCAACNVSAYWCTPCARAWRTCGDASCKAHVCGACSPTFRPCGVCGASICARGAYASDGCWLPHSCPRHCVECRPPVGVTCCTVCETRLCPTCLPGAQICLRHQAADLDSLDGDDEGERDDGDAGGDGGGHASDSSG</sequence>
<evidence type="ECO:0000313" key="3">
    <source>
        <dbReference type="Proteomes" id="UP000070544"/>
    </source>
</evidence>
<name>A0A139AVT1_GONPJ</name>
<feature type="compositionally biased region" description="Acidic residues" evidence="1">
    <location>
        <begin position="399"/>
        <end position="412"/>
    </location>
</feature>
<protein>
    <recommendedName>
        <fullName evidence="4">F-box domain-containing protein</fullName>
    </recommendedName>
</protein>
<dbReference type="EMBL" id="KQ965734">
    <property type="protein sequence ID" value="KXS20842.1"/>
    <property type="molecule type" value="Genomic_DNA"/>
</dbReference>
<dbReference type="AlphaFoldDB" id="A0A139AVT1"/>
<evidence type="ECO:0008006" key="4">
    <source>
        <dbReference type="Google" id="ProtNLM"/>
    </source>
</evidence>
<reference evidence="2 3" key="1">
    <citation type="journal article" date="2015" name="Genome Biol. Evol.">
        <title>Phylogenomic analyses indicate that early fungi evolved digesting cell walls of algal ancestors of land plants.</title>
        <authorList>
            <person name="Chang Y."/>
            <person name="Wang S."/>
            <person name="Sekimoto S."/>
            <person name="Aerts A.L."/>
            <person name="Choi C."/>
            <person name="Clum A."/>
            <person name="LaButti K.M."/>
            <person name="Lindquist E.A."/>
            <person name="Yee Ngan C."/>
            <person name="Ohm R.A."/>
            <person name="Salamov A.A."/>
            <person name="Grigoriev I.V."/>
            <person name="Spatafora J.W."/>
            <person name="Berbee M.L."/>
        </authorList>
    </citation>
    <scope>NUCLEOTIDE SEQUENCE [LARGE SCALE GENOMIC DNA]</scope>
    <source>
        <strain evidence="2 3">JEL478</strain>
    </source>
</reference>